<reference evidence="5" key="1">
    <citation type="submission" date="2016-02" db="EMBL/GenBank/DDBJ databases">
        <title>Paenibacillus sp. LPB0068, isolated from Crassostrea gigas.</title>
        <authorList>
            <person name="Shin S.-K."/>
            <person name="Yi H."/>
        </authorList>
    </citation>
    <scope>NUCLEOTIDE SEQUENCE [LARGE SCALE GENOMIC DNA]</scope>
    <source>
        <strain evidence="5">KCTC 23969</strain>
    </source>
</reference>
<gene>
    <name evidence="4" type="ORF">LPB301_09880</name>
</gene>
<sequence>MKTQLQFLLVTLMLSATSLISAQGGINQNFASLGDWFVDDKPNGTSSVSGGHLIVTMGDQGNGKYRADLKNDNATYTINSTTDKIIAVKFIGDKPATGAFKAELRNETAAAWMNNGGGKYTPTGSITTTEGNLIYYFDFSGDANYTTGDISISRIGFTLADVVDPTNYTIDWVATFVDLAALEAYKDVKDDGVSDTEGSILGLDTNTLVDNVFKVYPNPVNSSSFNLELNNLSAYNNRIEVYNLLGAKVLNKKIETNKTEIFHKLNAGIYIIKIGENAKKLIIK</sequence>
<keyword evidence="1 2" id="KW-0732">Signal</keyword>
<dbReference type="InterPro" id="IPR026444">
    <property type="entry name" value="Secre_tail"/>
</dbReference>
<evidence type="ECO:0000313" key="4">
    <source>
        <dbReference type="EMBL" id="OBY64723.1"/>
    </source>
</evidence>
<accession>A0A1B8TYI7</accession>
<dbReference type="EMBL" id="LSFL01000034">
    <property type="protein sequence ID" value="OBY64723.1"/>
    <property type="molecule type" value="Genomic_DNA"/>
</dbReference>
<keyword evidence="5" id="KW-1185">Reference proteome</keyword>
<evidence type="ECO:0000259" key="3">
    <source>
        <dbReference type="Pfam" id="PF18962"/>
    </source>
</evidence>
<proteinExistence type="predicted"/>
<protein>
    <recommendedName>
        <fullName evidence="3">Secretion system C-terminal sorting domain-containing protein</fullName>
    </recommendedName>
</protein>
<comment type="caution">
    <text evidence="4">The sequence shown here is derived from an EMBL/GenBank/DDBJ whole genome shotgun (WGS) entry which is preliminary data.</text>
</comment>
<dbReference type="RefSeq" id="WP_068360921.1">
    <property type="nucleotide sequence ID" value="NZ_CP019337.1"/>
</dbReference>
<feature type="signal peptide" evidence="2">
    <location>
        <begin position="1"/>
        <end position="22"/>
    </location>
</feature>
<dbReference type="Proteomes" id="UP000092612">
    <property type="component" value="Unassembled WGS sequence"/>
</dbReference>
<dbReference type="NCBIfam" id="TIGR04183">
    <property type="entry name" value="Por_Secre_tail"/>
    <property type="match status" value="1"/>
</dbReference>
<dbReference type="Pfam" id="PF18962">
    <property type="entry name" value="Por_Secre_tail"/>
    <property type="match status" value="1"/>
</dbReference>
<dbReference type="STRING" id="996801.BW723_05840"/>
<name>A0A1B8TYI7_9FLAO</name>
<evidence type="ECO:0000256" key="2">
    <source>
        <dbReference type="SAM" id="SignalP"/>
    </source>
</evidence>
<feature type="domain" description="Secretion system C-terminal sorting" evidence="3">
    <location>
        <begin position="215"/>
        <end position="283"/>
    </location>
</feature>
<feature type="chain" id="PRO_5008615770" description="Secretion system C-terminal sorting domain-containing protein" evidence="2">
    <location>
        <begin position="23"/>
        <end position="284"/>
    </location>
</feature>
<dbReference type="KEGG" id="prn:BW723_05840"/>
<dbReference type="OrthoDB" id="964745at2"/>
<organism evidence="4 5">
    <name type="scientific">Polaribacter reichenbachii</name>
    <dbReference type="NCBI Taxonomy" id="996801"/>
    <lineage>
        <taxon>Bacteria</taxon>
        <taxon>Pseudomonadati</taxon>
        <taxon>Bacteroidota</taxon>
        <taxon>Flavobacteriia</taxon>
        <taxon>Flavobacteriales</taxon>
        <taxon>Flavobacteriaceae</taxon>
    </lineage>
</organism>
<evidence type="ECO:0000313" key="5">
    <source>
        <dbReference type="Proteomes" id="UP000092612"/>
    </source>
</evidence>
<evidence type="ECO:0000256" key="1">
    <source>
        <dbReference type="ARBA" id="ARBA00022729"/>
    </source>
</evidence>
<dbReference type="AlphaFoldDB" id="A0A1B8TYI7"/>